<dbReference type="Proteomes" id="UP000006671">
    <property type="component" value="Unassembled WGS sequence"/>
</dbReference>
<evidence type="ECO:0000256" key="1">
    <source>
        <dbReference type="SAM" id="SignalP"/>
    </source>
</evidence>
<reference evidence="3 4" key="1">
    <citation type="journal article" date="2010" name="Cell">
        <title>The genome of Naegleria gruberi illuminates early eukaryotic versatility.</title>
        <authorList>
            <person name="Fritz-Laylin L.K."/>
            <person name="Prochnik S.E."/>
            <person name="Ginger M.L."/>
            <person name="Dacks J.B."/>
            <person name="Carpenter M.L."/>
            <person name="Field M.C."/>
            <person name="Kuo A."/>
            <person name="Paredez A."/>
            <person name="Chapman J."/>
            <person name="Pham J."/>
            <person name="Shu S."/>
            <person name="Neupane R."/>
            <person name="Cipriano M."/>
            <person name="Mancuso J."/>
            <person name="Tu H."/>
            <person name="Salamov A."/>
            <person name="Lindquist E."/>
            <person name="Shapiro H."/>
            <person name="Lucas S."/>
            <person name="Grigoriev I.V."/>
            <person name="Cande W.Z."/>
            <person name="Fulton C."/>
            <person name="Rokhsar D.S."/>
            <person name="Dawson S.C."/>
        </authorList>
    </citation>
    <scope>NUCLEOTIDE SEQUENCE [LARGE SCALE GENOMIC DNA]</scope>
    <source>
        <strain evidence="3 4">NEG-M</strain>
    </source>
</reference>
<gene>
    <name evidence="3" type="ORF">NAEGRDRAFT_73274</name>
</gene>
<proteinExistence type="predicted"/>
<evidence type="ECO:0000313" key="4">
    <source>
        <dbReference type="Proteomes" id="UP000006671"/>
    </source>
</evidence>
<dbReference type="SMART" id="SM00584">
    <property type="entry name" value="TLDc"/>
    <property type="match status" value="1"/>
</dbReference>
<feature type="domain" description="TLDc" evidence="2">
    <location>
        <begin position="123"/>
        <end position="293"/>
    </location>
</feature>
<feature type="chain" id="PRO_5003038721" evidence="1">
    <location>
        <begin position="27"/>
        <end position="293"/>
    </location>
</feature>
<dbReference type="InterPro" id="IPR006571">
    <property type="entry name" value="TLDc_dom"/>
</dbReference>
<dbReference type="PANTHER" id="PTHR23354:SF122">
    <property type="entry name" value="GTPASE-ACTIVATING PROTEIN SKYWALKER"/>
    <property type="match status" value="1"/>
</dbReference>
<accession>D2VW69</accession>
<protein>
    <submittedName>
        <fullName evidence="3">Predicted protein</fullName>
    </submittedName>
</protein>
<name>D2VW69_NAEGR</name>
<dbReference type="PANTHER" id="PTHR23354">
    <property type="entry name" value="NUCLEOLAR PROTEIN 7/ESTROGEN RECEPTOR COACTIVATOR-RELATED"/>
    <property type="match status" value="1"/>
</dbReference>
<keyword evidence="4" id="KW-1185">Reference proteome</keyword>
<dbReference type="OrthoDB" id="6142220at2759"/>
<dbReference type="GeneID" id="8850817"/>
<feature type="signal peptide" evidence="1">
    <location>
        <begin position="1"/>
        <end position="26"/>
    </location>
</feature>
<organism evidence="4">
    <name type="scientific">Naegleria gruberi</name>
    <name type="common">Amoeba</name>
    <dbReference type="NCBI Taxonomy" id="5762"/>
    <lineage>
        <taxon>Eukaryota</taxon>
        <taxon>Discoba</taxon>
        <taxon>Heterolobosea</taxon>
        <taxon>Tetramitia</taxon>
        <taxon>Eutetramitia</taxon>
        <taxon>Vahlkampfiidae</taxon>
        <taxon>Naegleria</taxon>
    </lineage>
</organism>
<dbReference type="EMBL" id="GG738903">
    <property type="protein sequence ID" value="EFC39027.1"/>
    <property type="molecule type" value="Genomic_DNA"/>
</dbReference>
<dbReference type="Pfam" id="PF07534">
    <property type="entry name" value="TLD"/>
    <property type="match status" value="1"/>
</dbReference>
<evidence type="ECO:0000259" key="2">
    <source>
        <dbReference type="PROSITE" id="PS51886"/>
    </source>
</evidence>
<dbReference type="AlphaFoldDB" id="D2VW69"/>
<evidence type="ECO:0000313" key="3">
    <source>
        <dbReference type="EMBL" id="EFC39027.1"/>
    </source>
</evidence>
<sequence>MMMRRGVFFLLLLLLLVVLSVVVVSAVEGKKAKGTTKASIKATARLIKRSKQQQNQHGKKVMRKQAVVVRNRNAPRVTLNANKDGNPTKSKSVKLKILKKRTSKRKTESKVDLGLIGDLSKSTFLTANQSKRFIDELLKDVKTRPMKLLYNASKDGFRARSFHSKCDNQGPTVTIIKASSGAIFGGYTSVSWSSAMLDFFPDSKAFLFSLIGPKRDERFKKLIQDGPHSAYVNYSVYHRSVDHPTFGGGHDIFIARGTKKSFTNPFTYSNLGKDYLTGSTREFTTLDYEVYSL</sequence>
<keyword evidence="1" id="KW-0732">Signal</keyword>
<dbReference type="RefSeq" id="XP_002671771.1">
    <property type="nucleotide sequence ID" value="XM_002671725.1"/>
</dbReference>
<dbReference type="KEGG" id="ngr:NAEGRDRAFT_73274"/>
<dbReference type="PROSITE" id="PS51886">
    <property type="entry name" value="TLDC"/>
    <property type="match status" value="1"/>
</dbReference>
<dbReference type="VEuPathDB" id="AmoebaDB:NAEGRDRAFT_73274"/>
<dbReference type="STRING" id="5762.D2VW69"/>
<dbReference type="InParanoid" id="D2VW69"/>